<dbReference type="HOGENOM" id="CLU_025996_25_1_6"/>
<dbReference type="InterPro" id="IPR001173">
    <property type="entry name" value="Glyco_trans_2-like"/>
</dbReference>
<dbReference type="GO" id="GO:0016758">
    <property type="term" value="F:hexosyltransferase activity"/>
    <property type="evidence" value="ECO:0007669"/>
    <property type="project" value="UniProtKB-ARBA"/>
</dbReference>
<dbReference type="Gene3D" id="3.90.550.10">
    <property type="entry name" value="Spore Coat Polysaccharide Biosynthesis Protein SpsA, Chain A"/>
    <property type="match status" value="1"/>
</dbReference>
<evidence type="ECO:0000313" key="2">
    <source>
        <dbReference type="EMBL" id="CDG97813.1"/>
    </source>
</evidence>
<dbReference type="PANTHER" id="PTHR22916:SF3">
    <property type="entry name" value="UDP-GLCNAC:BETAGAL BETA-1,3-N-ACETYLGLUCOSAMINYLTRANSFERASE-LIKE PROTEIN 1"/>
    <property type="match status" value="1"/>
</dbReference>
<evidence type="ECO:0000259" key="1">
    <source>
        <dbReference type="Pfam" id="PF00535"/>
    </source>
</evidence>
<dbReference type="AlphaFoldDB" id="A0A077NHD3"/>
<dbReference type="Proteomes" id="UP000028511">
    <property type="component" value="Unassembled WGS sequence"/>
</dbReference>
<dbReference type="PANTHER" id="PTHR22916">
    <property type="entry name" value="GLYCOSYLTRANSFERASE"/>
    <property type="match status" value="1"/>
</dbReference>
<comment type="caution">
    <text evidence="2">The sequence shown here is derived from an EMBL/GenBank/DDBJ whole genome shotgun (WGS) entry which is preliminary data.</text>
</comment>
<dbReference type="EMBL" id="CBSW010000204">
    <property type="protein sequence ID" value="CDG97813.1"/>
    <property type="molecule type" value="Genomic_DNA"/>
</dbReference>
<dbReference type="RefSeq" id="WP_038218331.1">
    <property type="nucleotide sequence ID" value="NZ_CAWLWN010000238.1"/>
</dbReference>
<evidence type="ECO:0000313" key="3">
    <source>
        <dbReference type="Proteomes" id="UP000028511"/>
    </source>
</evidence>
<reference evidence="2" key="1">
    <citation type="submission" date="2013-07" db="EMBL/GenBank/DDBJ databases">
        <title>Sub-species coevolution in mutualistic symbiosis.</title>
        <authorList>
            <person name="Murfin K."/>
            <person name="Klassen J."/>
            <person name="Lee M."/>
            <person name="Forst S."/>
            <person name="Stock P."/>
            <person name="Goodrich-Blair H."/>
        </authorList>
    </citation>
    <scope>NUCLEOTIDE SEQUENCE [LARGE SCALE GENOMIC DNA]</scope>
    <source>
        <strain evidence="2">Puntauvense</strain>
    </source>
</reference>
<protein>
    <recommendedName>
        <fullName evidence="1">Glycosyltransferase 2-like domain-containing protein</fullName>
    </recommendedName>
</protein>
<name>A0A077NHD3_XENBV</name>
<proteinExistence type="predicted"/>
<dbReference type="InterPro" id="IPR029044">
    <property type="entry name" value="Nucleotide-diphossugar_trans"/>
</dbReference>
<feature type="domain" description="Glycosyltransferase 2-like" evidence="1">
    <location>
        <begin position="6"/>
        <end position="167"/>
    </location>
</feature>
<organism evidence="2 3">
    <name type="scientific">Xenorhabdus bovienii str. puntauvense</name>
    <dbReference type="NCBI Taxonomy" id="1398201"/>
    <lineage>
        <taxon>Bacteria</taxon>
        <taxon>Pseudomonadati</taxon>
        <taxon>Pseudomonadota</taxon>
        <taxon>Gammaproteobacteria</taxon>
        <taxon>Enterobacterales</taxon>
        <taxon>Morganellaceae</taxon>
        <taxon>Xenorhabdus</taxon>
    </lineage>
</organism>
<dbReference type="CDD" id="cd00761">
    <property type="entry name" value="Glyco_tranf_GTA_type"/>
    <property type="match status" value="1"/>
</dbReference>
<accession>A0A077NHD3</accession>
<gene>
    <name evidence="2" type="ORF">XBP1_2820051</name>
</gene>
<dbReference type="Pfam" id="PF00535">
    <property type="entry name" value="Glycos_transf_2"/>
    <property type="match status" value="1"/>
</dbReference>
<sequence>MIPILSIIVTAHNFESFIYNCLASIKKCIESYSRHEVEVILIDDKSVDKTSNIMIEFANSEKGFKYLRTEFGNIGKVRNFAIQNSNGQYITFIDGDDTIPKFDIAKVIDFLVSHKVDILISRINDVNKESDYVGQSIFASPSKLTQHKAIQEFLIHKKFQAHLCSKFFNKSLLKNLNIPEVPCYEDALIFPDLLIKSKNIFITNSIFYNYIKRSNSLSNEINNYKADIMADVILYMNEKFDGKYRNLVATHAVEHILKNENLLSYEKKLNLKRLIKDINKISYFIDPHVRFSFKKKLLKL</sequence>
<dbReference type="SUPFAM" id="SSF53448">
    <property type="entry name" value="Nucleotide-diphospho-sugar transferases"/>
    <property type="match status" value="1"/>
</dbReference>